<evidence type="ECO:0000256" key="2">
    <source>
        <dbReference type="ARBA" id="ARBA00005062"/>
    </source>
</evidence>
<dbReference type="AlphaFoldDB" id="A0A1T5BBF6"/>
<dbReference type="InterPro" id="IPR019811">
    <property type="entry name" value="HDH_CS"/>
</dbReference>
<dbReference type="Gene3D" id="3.40.50.720">
    <property type="entry name" value="NAD(P)-binding Rossmann-like Domain"/>
    <property type="match status" value="1"/>
</dbReference>
<keyword evidence="6 12" id="KW-0028">Amino-acid biosynthesis</keyword>
<dbReference type="Pfam" id="PF00742">
    <property type="entry name" value="Homoserine_dh"/>
    <property type="match status" value="1"/>
</dbReference>
<dbReference type="UniPathway" id="UPA00051">
    <property type="reaction ID" value="UER00465"/>
</dbReference>
<dbReference type="Proteomes" id="UP000243406">
    <property type="component" value="Unassembled WGS sequence"/>
</dbReference>
<accession>A0A1T5BBF6</accession>
<comment type="pathway">
    <text evidence="2 12">Amino-acid biosynthesis; L-methionine biosynthesis via de novo pathway; L-homoserine from L-aspartate: step 3/3.</text>
</comment>
<evidence type="ECO:0000256" key="7">
    <source>
        <dbReference type="ARBA" id="ARBA00022697"/>
    </source>
</evidence>
<evidence type="ECO:0000256" key="13">
    <source>
        <dbReference type="RuleBase" id="RU004171"/>
    </source>
</evidence>
<reference evidence="17" key="1">
    <citation type="submission" date="2017-02" db="EMBL/GenBank/DDBJ databases">
        <authorList>
            <person name="Varghese N."/>
            <person name="Submissions S."/>
        </authorList>
    </citation>
    <scope>NUCLEOTIDE SEQUENCE [LARGE SCALE GENOMIC DNA]</scope>
    <source>
        <strain evidence="17">ATCC 35199</strain>
    </source>
</reference>
<evidence type="ECO:0000256" key="8">
    <source>
        <dbReference type="ARBA" id="ARBA00023002"/>
    </source>
</evidence>
<comment type="pathway">
    <text evidence="1 12">Amino-acid biosynthesis; L-threonine biosynthesis; L-threonine from L-aspartate: step 3/5.</text>
</comment>
<dbReference type="SUPFAM" id="SSF51735">
    <property type="entry name" value="NAD(P)-binding Rossmann-fold domains"/>
    <property type="match status" value="1"/>
</dbReference>
<name>A0A1T5BBF6_9FIRM</name>
<dbReference type="PANTHER" id="PTHR43331:SF1">
    <property type="entry name" value="HOMOSERINE DEHYDROGENASE"/>
    <property type="match status" value="1"/>
</dbReference>
<dbReference type="Gene3D" id="3.30.360.10">
    <property type="entry name" value="Dihydrodipicolinate Reductase, domain 2"/>
    <property type="match status" value="1"/>
</dbReference>
<evidence type="ECO:0000256" key="6">
    <source>
        <dbReference type="ARBA" id="ARBA00022605"/>
    </source>
</evidence>
<dbReference type="InterPro" id="IPR036291">
    <property type="entry name" value="NAD(P)-bd_dom_sf"/>
</dbReference>
<protein>
    <recommendedName>
        <fullName evidence="5 12">Homoserine dehydrogenase</fullName>
        <ecNumber evidence="4 12">1.1.1.3</ecNumber>
    </recommendedName>
</protein>
<dbReference type="InterPro" id="IPR005106">
    <property type="entry name" value="Asp/hSer_DH_NAD-bd"/>
</dbReference>
<keyword evidence="8 12" id="KW-0560">Oxidoreductase</keyword>
<dbReference type="GO" id="GO:0009086">
    <property type="term" value="P:methionine biosynthetic process"/>
    <property type="evidence" value="ECO:0007669"/>
    <property type="project" value="UniProtKB-KW"/>
</dbReference>
<evidence type="ECO:0000256" key="5">
    <source>
        <dbReference type="ARBA" id="ARBA00013376"/>
    </source>
</evidence>
<feature type="domain" description="Homoserine dehydrogenase catalytic" evidence="14">
    <location>
        <begin position="129"/>
        <end position="307"/>
    </location>
</feature>
<keyword evidence="7 12" id="KW-0791">Threonine biosynthesis</keyword>
<dbReference type="NCBIfam" id="NF004976">
    <property type="entry name" value="PRK06349.1"/>
    <property type="match status" value="1"/>
</dbReference>
<dbReference type="GO" id="GO:0050661">
    <property type="term" value="F:NADP binding"/>
    <property type="evidence" value="ECO:0007669"/>
    <property type="project" value="InterPro"/>
</dbReference>
<comment type="catalytic activity">
    <reaction evidence="11">
        <text>L-homoserine + NADP(+) = L-aspartate 4-semialdehyde + NADPH + H(+)</text>
        <dbReference type="Rhea" id="RHEA:15761"/>
        <dbReference type="ChEBI" id="CHEBI:15378"/>
        <dbReference type="ChEBI" id="CHEBI:57476"/>
        <dbReference type="ChEBI" id="CHEBI:57783"/>
        <dbReference type="ChEBI" id="CHEBI:58349"/>
        <dbReference type="ChEBI" id="CHEBI:537519"/>
        <dbReference type="EC" id="1.1.1.3"/>
    </reaction>
    <physiologicalReaction direction="right-to-left" evidence="11">
        <dbReference type="Rhea" id="RHEA:15763"/>
    </physiologicalReaction>
</comment>
<evidence type="ECO:0000313" key="17">
    <source>
        <dbReference type="Proteomes" id="UP000243406"/>
    </source>
</evidence>
<dbReference type="OrthoDB" id="9808167at2"/>
<dbReference type="PANTHER" id="PTHR43331">
    <property type="entry name" value="HOMOSERINE DEHYDROGENASE"/>
    <property type="match status" value="1"/>
</dbReference>
<dbReference type="PROSITE" id="PS01042">
    <property type="entry name" value="HOMOSER_DHGENASE"/>
    <property type="match status" value="1"/>
</dbReference>
<evidence type="ECO:0000256" key="12">
    <source>
        <dbReference type="RuleBase" id="RU000579"/>
    </source>
</evidence>
<evidence type="ECO:0000256" key="1">
    <source>
        <dbReference type="ARBA" id="ARBA00005056"/>
    </source>
</evidence>
<evidence type="ECO:0000256" key="3">
    <source>
        <dbReference type="ARBA" id="ARBA00006753"/>
    </source>
</evidence>
<evidence type="ECO:0000256" key="10">
    <source>
        <dbReference type="ARBA" id="ARBA00023167"/>
    </source>
</evidence>
<keyword evidence="12" id="KW-0521">NADP</keyword>
<dbReference type="Gene3D" id="3.30.70.260">
    <property type="match status" value="1"/>
</dbReference>
<keyword evidence="17" id="KW-1185">Reference proteome</keyword>
<evidence type="ECO:0000259" key="14">
    <source>
        <dbReference type="Pfam" id="PF00742"/>
    </source>
</evidence>
<evidence type="ECO:0000313" key="16">
    <source>
        <dbReference type="EMBL" id="SKB44602.1"/>
    </source>
</evidence>
<organism evidence="16 17">
    <name type="scientific">Acetoanaerobium noterae</name>
    <dbReference type="NCBI Taxonomy" id="745369"/>
    <lineage>
        <taxon>Bacteria</taxon>
        <taxon>Bacillati</taxon>
        <taxon>Bacillota</taxon>
        <taxon>Clostridia</taxon>
        <taxon>Peptostreptococcales</taxon>
        <taxon>Filifactoraceae</taxon>
        <taxon>Acetoanaerobium</taxon>
    </lineage>
</organism>
<dbReference type="RefSeq" id="WP_159446415.1">
    <property type="nucleotide sequence ID" value="NZ_FUYN01000003.1"/>
</dbReference>
<dbReference type="Pfam" id="PF03447">
    <property type="entry name" value="NAD_binding_3"/>
    <property type="match status" value="1"/>
</dbReference>
<sequence length="403" mass="44617">MKIGILGLGTVGGGVWDILSTTKFQEYDIKVKAALVRNKSKYISYEEQGLNLTLEPYEILNDPEIDTVVEVMGGIDKPYEYIKYALSQGKHVVTANKAVLAKHMEEFLALAKNHNAALLYEASVGGGIPLIKPLKQNARINNFYEISGILNGTSNFILSKMSKEGLEFADVLKQAQEKGYAEQDPSDDIDGTDMARKISVLSSTIFKKHLPLEQIQINGIRHIEKQDMDIAKKAGCDIKLIARSTYEDNNYKAAVEPVILKQNSIFAQVSDAYNIGMAKGDNLSEVSFYGEGAGRYATANAVVSDLLDIYNLEAIEHLAVDFSSTKVNPILADYYVRLNDTNKIEELKAKLSAYNLINLHKGAFIAEKITSSEIKNYADEINVANQNYFIARLDDALIPSELL</sequence>
<dbReference type="GO" id="GO:0009088">
    <property type="term" value="P:threonine biosynthetic process"/>
    <property type="evidence" value="ECO:0007669"/>
    <property type="project" value="UniProtKB-UniPathway"/>
</dbReference>
<feature type="domain" description="Aspartate/homoserine dehydrogenase NAD-binding" evidence="15">
    <location>
        <begin position="7"/>
        <end position="121"/>
    </location>
</feature>
<keyword evidence="10 12" id="KW-0486">Methionine biosynthesis</keyword>
<evidence type="ECO:0000256" key="9">
    <source>
        <dbReference type="ARBA" id="ARBA00023053"/>
    </source>
</evidence>
<dbReference type="EMBL" id="FUYN01000003">
    <property type="protein sequence ID" value="SKB44602.1"/>
    <property type="molecule type" value="Genomic_DNA"/>
</dbReference>
<dbReference type="UniPathway" id="UPA00050">
    <property type="reaction ID" value="UER00063"/>
</dbReference>
<dbReference type="GO" id="GO:0004412">
    <property type="term" value="F:homoserine dehydrogenase activity"/>
    <property type="evidence" value="ECO:0007669"/>
    <property type="project" value="UniProtKB-EC"/>
</dbReference>
<gene>
    <name evidence="16" type="ORF">SAMN02745120_1504</name>
</gene>
<comment type="similarity">
    <text evidence="3 13">Belongs to the homoserine dehydrogenase family.</text>
</comment>
<dbReference type="EC" id="1.1.1.3" evidence="4 12"/>
<dbReference type="InterPro" id="IPR001342">
    <property type="entry name" value="HDH_cat"/>
</dbReference>
<dbReference type="FunFam" id="3.30.360.10:FF:000005">
    <property type="entry name" value="Homoserine dehydrogenase"/>
    <property type="match status" value="1"/>
</dbReference>
<evidence type="ECO:0000259" key="15">
    <source>
        <dbReference type="Pfam" id="PF03447"/>
    </source>
</evidence>
<keyword evidence="9" id="KW-0915">Sodium</keyword>
<proteinExistence type="inferred from homology"/>
<evidence type="ECO:0000256" key="4">
    <source>
        <dbReference type="ARBA" id="ARBA00013213"/>
    </source>
</evidence>
<dbReference type="SUPFAM" id="SSF55347">
    <property type="entry name" value="Glyceraldehyde-3-phosphate dehydrogenase-like, C-terminal domain"/>
    <property type="match status" value="1"/>
</dbReference>
<evidence type="ECO:0000256" key="11">
    <source>
        <dbReference type="ARBA" id="ARBA00048841"/>
    </source>
</evidence>